<organism evidence="4 5">
    <name type="scientific">Candidatus Roizmanbacteria bacterium GW2011_GWA2_35_19</name>
    <dbReference type="NCBI Taxonomy" id="1618478"/>
    <lineage>
        <taxon>Bacteria</taxon>
        <taxon>Candidatus Roizmaniibacteriota</taxon>
    </lineage>
</organism>
<feature type="transmembrane region" description="Helical" evidence="2">
    <location>
        <begin position="6"/>
        <end position="28"/>
    </location>
</feature>
<feature type="domain" description="Smf/DprA SLOG" evidence="3">
    <location>
        <begin position="77"/>
        <end position="286"/>
    </location>
</feature>
<protein>
    <submittedName>
        <fullName evidence="4">Protecting protein DprA protein</fullName>
    </submittedName>
</protein>
<evidence type="ECO:0000313" key="5">
    <source>
        <dbReference type="Proteomes" id="UP000034457"/>
    </source>
</evidence>
<name>A0A0G0CAK5_9BACT</name>
<evidence type="ECO:0000256" key="2">
    <source>
        <dbReference type="SAM" id="Phobius"/>
    </source>
</evidence>
<dbReference type="InterPro" id="IPR003488">
    <property type="entry name" value="DprA"/>
</dbReference>
<gene>
    <name evidence="4" type="ORF">UR68_C0007G0006</name>
</gene>
<dbReference type="SUPFAM" id="SSF102405">
    <property type="entry name" value="MCP/YpsA-like"/>
    <property type="match status" value="1"/>
</dbReference>
<dbReference type="Pfam" id="PF02481">
    <property type="entry name" value="DNA_processg_A"/>
    <property type="match status" value="1"/>
</dbReference>
<sequence length="360" mass="40256">MKNDLLYYLFFSHFLGIGPMKLASIMAVRGSIKRAYETNQKELETIIGMKLAQKFIDFRKRFDPVKKYDDLKKKNIKIICIADKNYPNSLKQISDPPICIYVKGELDSLTQFTLAIVGTRLPTVYGQQVAYRFSRELAEAGFTIVSGMALGIDAVAHRATLDAQRKTIAVLGCGVDIIYPAANRFLYERIIENGAVISEFPPGHMVIKGLFIARNRIISALSCGVLVVEGSERSGALITARYAAEQGKEVFAVPSAITSNMSSAPNILIKQGAKLITSTADIFEELNIKITPKKTEDINDKLNEEERVIYLFLKENPSTVDEITRSLMKPTSNILNVLSVMEIKGVIEKNNERKYQIKIY</sequence>
<comment type="caution">
    <text evidence="4">The sequence shown here is derived from an EMBL/GenBank/DDBJ whole genome shotgun (WGS) entry which is preliminary data.</text>
</comment>
<dbReference type="PATRIC" id="fig|1618478.3.peg.346"/>
<comment type="similarity">
    <text evidence="1">Belongs to the DprA/Smf family.</text>
</comment>
<proteinExistence type="inferred from homology"/>
<reference evidence="4 5" key="1">
    <citation type="journal article" date="2015" name="Nature">
        <title>rRNA introns, odd ribosomes, and small enigmatic genomes across a large radiation of phyla.</title>
        <authorList>
            <person name="Brown C.T."/>
            <person name="Hug L.A."/>
            <person name="Thomas B.C."/>
            <person name="Sharon I."/>
            <person name="Castelle C.J."/>
            <person name="Singh A."/>
            <person name="Wilkins M.J."/>
            <person name="Williams K.H."/>
            <person name="Banfield J.F."/>
        </authorList>
    </citation>
    <scope>NUCLEOTIDE SEQUENCE [LARGE SCALE GENOMIC DNA]</scope>
</reference>
<evidence type="ECO:0000313" key="4">
    <source>
        <dbReference type="EMBL" id="KKP73136.1"/>
    </source>
</evidence>
<dbReference type="EMBL" id="LBQC01000007">
    <property type="protein sequence ID" value="KKP73136.1"/>
    <property type="molecule type" value="Genomic_DNA"/>
</dbReference>
<dbReference type="GO" id="GO:0009294">
    <property type="term" value="P:DNA-mediated transformation"/>
    <property type="evidence" value="ECO:0007669"/>
    <property type="project" value="InterPro"/>
</dbReference>
<keyword evidence="2" id="KW-0472">Membrane</keyword>
<keyword evidence="2" id="KW-0812">Transmembrane</keyword>
<dbReference type="PANTHER" id="PTHR43022:SF1">
    <property type="entry name" value="PROTEIN SMF"/>
    <property type="match status" value="1"/>
</dbReference>
<keyword evidence="2" id="KW-1133">Transmembrane helix</keyword>
<dbReference type="NCBIfam" id="TIGR00732">
    <property type="entry name" value="dprA"/>
    <property type="match status" value="1"/>
</dbReference>
<dbReference type="InterPro" id="IPR057666">
    <property type="entry name" value="DrpA_SLOG"/>
</dbReference>
<dbReference type="Gene3D" id="3.40.50.450">
    <property type="match status" value="1"/>
</dbReference>
<dbReference type="Proteomes" id="UP000034457">
    <property type="component" value="Unassembled WGS sequence"/>
</dbReference>
<dbReference type="PANTHER" id="PTHR43022">
    <property type="entry name" value="PROTEIN SMF"/>
    <property type="match status" value="1"/>
</dbReference>
<evidence type="ECO:0000256" key="1">
    <source>
        <dbReference type="ARBA" id="ARBA00006525"/>
    </source>
</evidence>
<accession>A0A0G0CAK5</accession>
<dbReference type="STRING" id="1618478.UR68_C0007G0006"/>
<evidence type="ECO:0000259" key="3">
    <source>
        <dbReference type="Pfam" id="PF02481"/>
    </source>
</evidence>
<dbReference type="AlphaFoldDB" id="A0A0G0CAK5"/>